<evidence type="ECO:0000256" key="6">
    <source>
        <dbReference type="SAM" id="MobiDB-lite"/>
    </source>
</evidence>
<evidence type="ECO:0000313" key="8">
    <source>
        <dbReference type="EMBL" id="MDH7639175.1"/>
    </source>
</evidence>
<organism evidence="8 9">
    <name type="scientific">Sphingomonas oryzagri</name>
    <dbReference type="NCBI Taxonomy" id="3042314"/>
    <lineage>
        <taxon>Bacteria</taxon>
        <taxon>Pseudomonadati</taxon>
        <taxon>Pseudomonadota</taxon>
        <taxon>Alphaproteobacteria</taxon>
        <taxon>Sphingomonadales</taxon>
        <taxon>Sphingomonadaceae</taxon>
        <taxon>Sphingomonas</taxon>
    </lineage>
</organism>
<keyword evidence="9" id="KW-1185">Reference proteome</keyword>
<feature type="transmembrane region" description="Helical" evidence="7">
    <location>
        <begin position="68"/>
        <end position="87"/>
    </location>
</feature>
<accession>A0ABT6N1L0</accession>
<keyword evidence="5 7" id="KW-0472">Membrane</keyword>
<protein>
    <submittedName>
        <fullName evidence="8">Type IV secretion system protein</fullName>
    </submittedName>
</protein>
<name>A0ABT6N1L0_9SPHN</name>
<feature type="region of interest" description="Disordered" evidence="6">
    <location>
        <begin position="354"/>
        <end position="378"/>
    </location>
</feature>
<feature type="transmembrane region" description="Helical" evidence="7">
    <location>
        <begin position="35"/>
        <end position="56"/>
    </location>
</feature>
<proteinExistence type="inferred from homology"/>
<evidence type="ECO:0000256" key="4">
    <source>
        <dbReference type="ARBA" id="ARBA00022989"/>
    </source>
</evidence>
<dbReference type="EMBL" id="JARYGZ010000001">
    <property type="protein sequence ID" value="MDH7639175.1"/>
    <property type="molecule type" value="Genomic_DNA"/>
</dbReference>
<keyword evidence="3 7" id="KW-0812">Transmembrane</keyword>
<evidence type="ECO:0000256" key="3">
    <source>
        <dbReference type="ARBA" id="ARBA00022692"/>
    </source>
</evidence>
<sequence length="391" mass="40727">MSDSSGFASALNMVDCRSGQAIAGAFSRLFGTQGALLPALTILLTLYVAIFAIGLLTGRSRLGISALTPRMLTLGMVLTFATSWAAYQNVVWTLAAGAPDQVATLMTGSHGSATGMFARGLDRVFRAIAVAAQEQQAHPAADLSKSAVPGAEAGMPSGSSLLWLSAIILLLSTVGALITAKIALAGLVALGPLFVVLALFRSTWGLFEGWLKSVVFLMLVPLFVVLIGGGALVMIMPVIASTVSGHDDDIRRAAVMLFLAACIYCALILMVIKMAATIVGGWRFPISPSPRSVDGYRAEGPPQGAQVHTRHAGPGNPRPMLDDRVRSMLGALPSSMPADRRSAILTSTVTRLEQGAPAGPSAAASASPDRASAIGRRFRAPVHVIDKDRLT</sequence>
<feature type="compositionally biased region" description="Low complexity" evidence="6">
    <location>
        <begin position="356"/>
        <end position="373"/>
    </location>
</feature>
<feature type="region of interest" description="Disordered" evidence="6">
    <location>
        <begin position="297"/>
        <end position="318"/>
    </location>
</feature>
<feature type="transmembrane region" description="Helical" evidence="7">
    <location>
        <begin position="187"/>
        <end position="207"/>
    </location>
</feature>
<dbReference type="InterPro" id="IPR007688">
    <property type="entry name" value="Conjugal_tfr_TrbL/VirB6"/>
</dbReference>
<dbReference type="Pfam" id="PF04610">
    <property type="entry name" value="TrbL"/>
    <property type="match status" value="1"/>
</dbReference>
<evidence type="ECO:0000256" key="1">
    <source>
        <dbReference type="ARBA" id="ARBA00004141"/>
    </source>
</evidence>
<comment type="subcellular location">
    <subcellularLocation>
        <location evidence="1">Membrane</location>
        <topology evidence="1">Multi-pass membrane protein</topology>
    </subcellularLocation>
</comment>
<comment type="caution">
    <text evidence="8">The sequence shown here is derived from an EMBL/GenBank/DDBJ whole genome shotgun (WGS) entry which is preliminary data.</text>
</comment>
<dbReference type="Proteomes" id="UP001160625">
    <property type="component" value="Unassembled WGS sequence"/>
</dbReference>
<keyword evidence="4 7" id="KW-1133">Transmembrane helix</keyword>
<comment type="similarity">
    <text evidence="2">Belongs to the TrbL/VirB6 family.</text>
</comment>
<dbReference type="RefSeq" id="WP_281044437.1">
    <property type="nucleotide sequence ID" value="NZ_JARYGZ010000001.1"/>
</dbReference>
<evidence type="ECO:0000256" key="5">
    <source>
        <dbReference type="ARBA" id="ARBA00023136"/>
    </source>
</evidence>
<gene>
    <name evidence="8" type="ORF">QGN17_10575</name>
</gene>
<evidence type="ECO:0000256" key="7">
    <source>
        <dbReference type="SAM" id="Phobius"/>
    </source>
</evidence>
<feature type="transmembrane region" description="Helical" evidence="7">
    <location>
        <begin position="213"/>
        <end position="243"/>
    </location>
</feature>
<evidence type="ECO:0000256" key="2">
    <source>
        <dbReference type="ARBA" id="ARBA00007802"/>
    </source>
</evidence>
<evidence type="ECO:0000313" key="9">
    <source>
        <dbReference type="Proteomes" id="UP001160625"/>
    </source>
</evidence>
<reference evidence="8" key="1">
    <citation type="submission" date="2023-04" db="EMBL/GenBank/DDBJ databases">
        <title>Sphingomonas sp. MAHUQ-71 isolated from rice field.</title>
        <authorList>
            <person name="Huq M.A."/>
        </authorList>
    </citation>
    <scope>NUCLEOTIDE SEQUENCE</scope>
    <source>
        <strain evidence="8">MAHUQ-71</strain>
    </source>
</reference>
<feature type="transmembrane region" description="Helical" evidence="7">
    <location>
        <begin position="255"/>
        <end position="282"/>
    </location>
</feature>
<feature type="transmembrane region" description="Helical" evidence="7">
    <location>
        <begin position="161"/>
        <end position="180"/>
    </location>
</feature>